<protein>
    <submittedName>
        <fullName evidence="10">Cobalt-zinc-cadmium resistance protein</fullName>
    </submittedName>
</protein>
<feature type="transmembrane region" description="Helical" evidence="7">
    <location>
        <begin position="149"/>
        <end position="171"/>
    </location>
</feature>
<dbReference type="GO" id="GO:0005886">
    <property type="term" value="C:plasma membrane"/>
    <property type="evidence" value="ECO:0007669"/>
    <property type="project" value="TreeGrafter"/>
</dbReference>
<evidence type="ECO:0000256" key="7">
    <source>
        <dbReference type="SAM" id="Phobius"/>
    </source>
</evidence>
<dbReference type="InterPro" id="IPR002524">
    <property type="entry name" value="Cation_efflux"/>
</dbReference>
<evidence type="ECO:0000256" key="1">
    <source>
        <dbReference type="ARBA" id="ARBA00004141"/>
    </source>
</evidence>
<feature type="transmembrane region" description="Helical" evidence="7">
    <location>
        <begin position="77"/>
        <end position="95"/>
    </location>
</feature>
<dbReference type="Gene3D" id="1.20.1510.10">
    <property type="entry name" value="Cation efflux protein transmembrane domain"/>
    <property type="match status" value="1"/>
</dbReference>
<keyword evidence="4 7" id="KW-0812">Transmembrane</keyword>
<accession>A0A1Q8QVJ0</accession>
<comment type="caution">
    <text evidence="10">The sequence shown here is derived from an EMBL/GenBank/DDBJ whole genome shotgun (WGS) entry which is preliminary data.</text>
</comment>
<dbReference type="GO" id="GO:0015086">
    <property type="term" value="F:cadmium ion transmembrane transporter activity"/>
    <property type="evidence" value="ECO:0007669"/>
    <property type="project" value="TreeGrafter"/>
</dbReference>
<evidence type="ECO:0000313" key="11">
    <source>
        <dbReference type="Proteomes" id="UP000186102"/>
    </source>
</evidence>
<reference evidence="10 11" key="1">
    <citation type="submission" date="2016-09" db="EMBL/GenBank/DDBJ databases">
        <title>Complete genome of Desulfosporosinus sp. OL.</title>
        <authorList>
            <person name="Mardanov A."/>
            <person name="Beletsky A."/>
            <person name="Panova A."/>
            <person name="Karnachuk O."/>
            <person name="Ravin N."/>
        </authorList>
    </citation>
    <scope>NUCLEOTIDE SEQUENCE [LARGE SCALE GENOMIC DNA]</scope>
    <source>
        <strain evidence="10 11">OL</strain>
    </source>
</reference>
<feature type="transmembrane region" description="Helical" evidence="7">
    <location>
        <begin position="12"/>
        <end position="33"/>
    </location>
</feature>
<feature type="transmembrane region" description="Helical" evidence="7">
    <location>
        <begin position="107"/>
        <end position="128"/>
    </location>
</feature>
<dbReference type="AlphaFoldDB" id="A0A1Q8QVJ0"/>
<dbReference type="InterPro" id="IPR050291">
    <property type="entry name" value="CDF_Transporter"/>
</dbReference>
<evidence type="ECO:0000313" key="10">
    <source>
        <dbReference type="EMBL" id="OLN31345.1"/>
    </source>
</evidence>
<organism evidence="10 11">
    <name type="scientific">Desulfosporosinus metallidurans</name>
    <dbReference type="NCBI Taxonomy" id="1888891"/>
    <lineage>
        <taxon>Bacteria</taxon>
        <taxon>Bacillati</taxon>
        <taxon>Bacillota</taxon>
        <taxon>Clostridia</taxon>
        <taxon>Eubacteriales</taxon>
        <taxon>Desulfitobacteriaceae</taxon>
        <taxon>Desulfosporosinus</taxon>
    </lineage>
</organism>
<dbReference type="SUPFAM" id="SSF160240">
    <property type="entry name" value="Cation efflux protein cytoplasmic domain-like"/>
    <property type="match status" value="1"/>
</dbReference>
<evidence type="ECO:0000259" key="8">
    <source>
        <dbReference type="Pfam" id="PF01545"/>
    </source>
</evidence>
<dbReference type="OrthoDB" id="9806522at2"/>
<evidence type="ECO:0000259" key="9">
    <source>
        <dbReference type="Pfam" id="PF16916"/>
    </source>
</evidence>
<keyword evidence="11" id="KW-1185">Reference proteome</keyword>
<evidence type="ECO:0000256" key="4">
    <source>
        <dbReference type="ARBA" id="ARBA00022692"/>
    </source>
</evidence>
<dbReference type="Pfam" id="PF01545">
    <property type="entry name" value="Cation_efflux"/>
    <property type="match status" value="1"/>
</dbReference>
<dbReference type="InterPro" id="IPR027470">
    <property type="entry name" value="Cation_efflux_CTD"/>
</dbReference>
<keyword evidence="3" id="KW-0813">Transport</keyword>
<dbReference type="EMBL" id="MLBF01000019">
    <property type="protein sequence ID" value="OLN31345.1"/>
    <property type="molecule type" value="Genomic_DNA"/>
</dbReference>
<dbReference type="Pfam" id="PF16916">
    <property type="entry name" value="ZT_dimer"/>
    <property type="match status" value="1"/>
</dbReference>
<feature type="domain" description="Cation efflux protein cytoplasmic" evidence="9">
    <location>
        <begin position="219"/>
        <end position="286"/>
    </location>
</feature>
<evidence type="ECO:0000256" key="5">
    <source>
        <dbReference type="ARBA" id="ARBA00022989"/>
    </source>
</evidence>
<evidence type="ECO:0000256" key="3">
    <source>
        <dbReference type="ARBA" id="ARBA00022448"/>
    </source>
</evidence>
<dbReference type="RefSeq" id="WP_075365261.1">
    <property type="nucleotide sequence ID" value="NZ_MLBF01000019.1"/>
</dbReference>
<proteinExistence type="inferred from homology"/>
<keyword evidence="5 7" id="KW-1133">Transmembrane helix</keyword>
<dbReference type="InterPro" id="IPR058533">
    <property type="entry name" value="Cation_efflux_TM"/>
</dbReference>
<dbReference type="Proteomes" id="UP000186102">
    <property type="component" value="Unassembled WGS sequence"/>
</dbReference>
<dbReference type="NCBIfam" id="TIGR01297">
    <property type="entry name" value="CDF"/>
    <property type="match status" value="1"/>
</dbReference>
<dbReference type="PANTHER" id="PTHR43840:SF15">
    <property type="entry name" value="MITOCHONDRIAL METAL TRANSPORTER 1-RELATED"/>
    <property type="match status" value="1"/>
</dbReference>
<dbReference type="GO" id="GO:0006882">
    <property type="term" value="P:intracellular zinc ion homeostasis"/>
    <property type="evidence" value="ECO:0007669"/>
    <property type="project" value="TreeGrafter"/>
</dbReference>
<evidence type="ECO:0000256" key="6">
    <source>
        <dbReference type="ARBA" id="ARBA00023136"/>
    </source>
</evidence>
<keyword evidence="6 7" id="KW-0472">Membrane</keyword>
<dbReference type="SUPFAM" id="SSF161111">
    <property type="entry name" value="Cation efflux protein transmembrane domain-like"/>
    <property type="match status" value="1"/>
</dbReference>
<sequence>MAIDKQKAALSSVFAAIFLTSMKIVVGIFTGSLGILSEALHSALDLCAAVITFFAVRFSDKPADAKHHYGHGKIESFSALIETVLLFITCGWIIYEAVEKLFFGNGVELVGIQWGVLTMSISIIVDASRVKVLKQAAKEHGSQALEADALHFSSDVWSSSVVIGGLVFVWIGDYFNISVLKYADPIAALGVALLVMKVSIKLGKETIEVLLDTAPNGMKEMIEKEISKIAGVLQINEIRIRPSGAVRYININVGIDPNQSQRTVHTMVHEIRETISVKIPRCDILVSTFPVDALGSDDSSRVKGSMTKNVKDTK</sequence>
<dbReference type="GO" id="GO:0015341">
    <property type="term" value="F:zinc efflux antiporter activity"/>
    <property type="evidence" value="ECO:0007669"/>
    <property type="project" value="TreeGrafter"/>
</dbReference>
<dbReference type="Gene3D" id="3.30.70.1350">
    <property type="entry name" value="Cation efflux protein, cytoplasmic domain"/>
    <property type="match status" value="1"/>
</dbReference>
<gene>
    <name evidence="10" type="ORF">DSOL_2684</name>
</gene>
<comment type="subcellular location">
    <subcellularLocation>
        <location evidence="1">Membrane</location>
        <topology evidence="1">Multi-pass membrane protein</topology>
    </subcellularLocation>
</comment>
<name>A0A1Q8QVJ0_9FIRM</name>
<evidence type="ECO:0000256" key="2">
    <source>
        <dbReference type="ARBA" id="ARBA00008114"/>
    </source>
</evidence>
<comment type="similarity">
    <text evidence="2">Belongs to the cation diffusion facilitator (CDF) transporter (TC 2.A.4) family.</text>
</comment>
<dbReference type="STRING" id="1888891.DSOL_2684"/>
<feature type="domain" description="Cation efflux protein transmembrane" evidence="8">
    <location>
        <begin position="11"/>
        <end position="211"/>
    </location>
</feature>
<dbReference type="GO" id="GO:0015093">
    <property type="term" value="F:ferrous iron transmembrane transporter activity"/>
    <property type="evidence" value="ECO:0007669"/>
    <property type="project" value="TreeGrafter"/>
</dbReference>
<dbReference type="InterPro" id="IPR036837">
    <property type="entry name" value="Cation_efflux_CTD_sf"/>
</dbReference>
<dbReference type="InterPro" id="IPR027469">
    <property type="entry name" value="Cation_efflux_TMD_sf"/>
</dbReference>
<dbReference type="PANTHER" id="PTHR43840">
    <property type="entry name" value="MITOCHONDRIAL METAL TRANSPORTER 1-RELATED"/>
    <property type="match status" value="1"/>
</dbReference>